<reference evidence="6 7" key="1">
    <citation type="journal article" date="2017" name="Antonie Van Leeuwenhoek">
        <title>Phylogenomic resolution of the bacterial genus Pantoea and its relationship with Erwinia and Tatumella.</title>
        <authorList>
            <person name="Palmer M."/>
            <person name="Steenkamp E.T."/>
            <person name="Coetzee M.P."/>
            <person name="Chan W.Y."/>
            <person name="van Zyl E."/>
            <person name="De Maayer P."/>
            <person name="Coutinho T.A."/>
            <person name="Blom J."/>
            <person name="Smits T.H."/>
            <person name="Duffy B."/>
            <person name="Venter S.N."/>
        </authorList>
    </citation>
    <scope>NUCLEOTIDE SEQUENCE [LARGE SCALE GENOMIC DNA]</scope>
    <source>
        <strain evidence="6 7">LMG 2657</strain>
    </source>
</reference>
<evidence type="ECO:0000256" key="4">
    <source>
        <dbReference type="ARBA" id="ARBA00023163"/>
    </source>
</evidence>
<keyword evidence="3" id="KW-0238">DNA-binding</keyword>
<feature type="domain" description="HTH lysR-type" evidence="5">
    <location>
        <begin position="1"/>
        <end position="59"/>
    </location>
</feature>
<dbReference type="Proteomes" id="UP000193749">
    <property type="component" value="Unassembled WGS sequence"/>
</dbReference>
<dbReference type="PANTHER" id="PTHR30537:SF5">
    <property type="entry name" value="HTH-TYPE TRANSCRIPTIONAL ACTIVATOR TTDR-RELATED"/>
    <property type="match status" value="1"/>
</dbReference>
<dbReference type="Pfam" id="PF03466">
    <property type="entry name" value="LysR_substrate"/>
    <property type="match status" value="1"/>
</dbReference>
<comment type="similarity">
    <text evidence="1">Belongs to the LysR transcriptional regulatory family.</text>
</comment>
<evidence type="ECO:0000259" key="5">
    <source>
        <dbReference type="PROSITE" id="PS50931"/>
    </source>
</evidence>
<name>A0A1X1EVA7_PANCY</name>
<dbReference type="SUPFAM" id="SSF53850">
    <property type="entry name" value="Periplasmic binding protein-like II"/>
    <property type="match status" value="1"/>
</dbReference>
<dbReference type="EMBL" id="MLJI01000001">
    <property type="protein sequence ID" value="ORM93871.1"/>
    <property type="molecule type" value="Genomic_DNA"/>
</dbReference>
<dbReference type="Gene3D" id="1.10.10.10">
    <property type="entry name" value="Winged helix-like DNA-binding domain superfamily/Winged helix DNA-binding domain"/>
    <property type="match status" value="1"/>
</dbReference>
<dbReference type="InterPro" id="IPR036388">
    <property type="entry name" value="WH-like_DNA-bd_sf"/>
</dbReference>
<evidence type="ECO:0000256" key="3">
    <source>
        <dbReference type="ARBA" id="ARBA00023125"/>
    </source>
</evidence>
<dbReference type="Gene3D" id="3.40.190.290">
    <property type="match status" value="1"/>
</dbReference>
<evidence type="ECO:0000313" key="7">
    <source>
        <dbReference type="Proteomes" id="UP000193749"/>
    </source>
</evidence>
<keyword evidence="4" id="KW-0804">Transcription</keyword>
<dbReference type="InterPro" id="IPR036390">
    <property type="entry name" value="WH_DNA-bd_sf"/>
</dbReference>
<dbReference type="SUPFAM" id="SSF46785">
    <property type="entry name" value="Winged helix' DNA-binding domain"/>
    <property type="match status" value="1"/>
</dbReference>
<dbReference type="InterPro" id="IPR005119">
    <property type="entry name" value="LysR_subst-bd"/>
</dbReference>
<evidence type="ECO:0000256" key="2">
    <source>
        <dbReference type="ARBA" id="ARBA00023015"/>
    </source>
</evidence>
<dbReference type="PROSITE" id="PS50931">
    <property type="entry name" value="HTH_LYSR"/>
    <property type="match status" value="1"/>
</dbReference>
<dbReference type="AlphaFoldDB" id="A0A1X1EVA7"/>
<comment type="caution">
    <text evidence="6">The sequence shown here is derived from an EMBL/GenBank/DDBJ whole genome shotgun (WGS) entry which is preliminary data.</text>
</comment>
<accession>A0A1X1EVA7</accession>
<dbReference type="GO" id="GO:0003700">
    <property type="term" value="F:DNA-binding transcription factor activity"/>
    <property type="evidence" value="ECO:0007669"/>
    <property type="project" value="InterPro"/>
</dbReference>
<dbReference type="GO" id="GO:0043565">
    <property type="term" value="F:sequence-specific DNA binding"/>
    <property type="evidence" value="ECO:0007669"/>
    <property type="project" value="TreeGrafter"/>
</dbReference>
<organism evidence="6 7">
    <name type="scientific">Pantoea cypripedii</name>
    <name type="common">Pectobacterium cypripedii</name>
    <name type="synonym">Erwinia cypripedii</name>
    <dbReference type="NCBI Taxonomy" id="55209"/>
    <lineage>
        <taxon>Bacteria</taxon>
        <taxon>Pseudomonadati</taxon>
        <taxon>Pseudomonadota</taxon>
        <taxon>Gammaproteobacteria</taxon>
        <taxon>Enterobacterales</taxon>
        <taxon>Erwiniaceae</taxon>
        <taxon>Pantoea</taxon>
    </lineage>
</organism>
<keyword evidence="7" id="KW-1185">Reference proteome</keyword>
<evidence type="ECO:0000256" key="1">
    <source>
        <dbReference type="ARBA" id="ARBA00009437"/>
    </source>
</evidence>
<keyword evidence="2" id="KW-0805">Transcription regulation</keyword>
<dbReference type="OrthoDB" id="9815676at2"/>
<dbReference type="InterPro" id="IPR058163">
    <property type="entry name" value="LysR-type_TF_proteobact-type"/>
</dbReference>
<sequence length="299" mass="32652">MDRFTELAVFVTAVEEGSIAAAARKLGLSAVMAGRYLASLEQRVAARLVERTTQRLSLTDAGQKYMARSKHILEAWAEANREAADIQSNPTGTLRIAAPVTFGTLYLGPLIAQFMADFPAVNITLQLQDRFIDLVEEGIDLALRIGHLPDSELIARKIADCPLLACATPAYLAVAGSPATPAELHSHTLIGYMGNQNAAPWHFYDDKQGWIQADDKRRFLANNTAIMLEVALAHAGIAYGPAFVFNRHLSSGELVQVLPAWACPALPMHAITPNAKYVNTKTRLFIERLKTTFASNSEH</sequence>
<evidence type="ECO:0000313" key="6">
    <source>
        <dbReference type="EMBL" id="ORM93871.1"/>
    </source>
</evidence>
<dbReference type="RefSeq" id="WP_084875356.1">
    <property type="nucleotide sequence ID" value="NZ_JAGGMY010000001.1"/>
</dbReference>
<dbReference type="InterPro" id="IPR000847">
    <property type="entry name" value="LysR_HTH_N"/>
</dbReference>
<dbReference type="Pfam" id="PF00126">
    <property type="entry name" value="HTH_1"/>
    <property type="match status" value="1"/>
</dbReference>
<dbReference type="PANTHER" id="PTHR30537">
    <property type="entry name" value="HTH-TYPE TRANSCRIPTIONAL REGULATOR"/>
    <property type="match status" value="1"/>
</dbReference>
<protein>
    <recommendedName>
        <fullName evidence="5">HTH lysR-type domain-containing protein</fullName>
    </recommendedName>
</protein>
<gene>
    <name evidence="6" type="ORF">HA50_11120</name>
</gene>
<dbReference type="CDD" id="cd08422">
    <property type="entry name" value="PBP2_CrgA_like"/>
    <property type="match status" value="1"/>
</dbReference>
<dbReference type="STRING" id="55209.HA50_11120"/>
<dbReference type="GO" id="GO:0006351">
    <property type="term" value="P:DNA-templated transcription"/>
    <property type="evidence" value="ECO:0007669"/>
    <property type="project" value="TreeGrafter"/>
</dbReference>
<proteinExistence type="inferred from homology"/>